<dbReference type="EMBL" id="JAHKRT010000002">
    <property type="protein sequence ID" value="MBU3077099.1"/>
    <property type="molecule type" value="Genomic_DNA"/>
</dbReference>
<evidence type="ECO:0000259" key="2">
    <source>
        <dbReference type="Pfam" id="PF07940"/>
    </source>
</evidence>
<gene>
    <name evidence="3" type="ORF">KOF26_04400</name>
</gene>
<feature type="region of interest" description="Disordered" evidence="1">
    <location>
        <begin position="1"/>
        <end position="45"/>
    </location>
</feature>
<keyword evidence="4" id="KW-1185">Reference proteome</keyword>
<organism evidence="3 4">
    <name type="scientific">Sphingomonas quercus</name>
    <dbReference type="NCBI Taxonomy" id="2842451"/>
    <lineage>
        <taxon>Bacteria</taxon>
        <taxon>Pseudomonadati</taxon>
        <taxon>Pseudomonadota</taxon>
        <taxon>Alphaproteobacteria</taxon>
        <taxon>Sphingomonadales</taxon>
        <taxon>Sphingomonadaceae</taxon>
        <taxon>Sphingomonas</taxon>
    </lineage>
</organism>
<reference evidence="3 4" key="1">
    <citation type="submission" date="2021-06" db="EMBL/GenBank/DDBJ databases">
        <title>Sphingomonas sp. XMGL2, whole genome shotgun sequencing project.</title>
        <authorList>
            <person name="Zhao G."/>
            <person name="Shen L."/>
        </authorList>
    </citation>
    <scope>NUCLEOTIDE SEQUENCE [LARGE SCALE GENOMIC DNA]</scope>
    <source>
        <strain evidence="3 4">XMGL2</strain>
    </source>
</reference>
<proteinExistence type="predicted"/>
<evidence type="ECO:0000313" key="4">
    <source>
        <dbReference type="Proteomes" id="UP000776276"/>
    </source>
</evidence>
<feature type="domain" description="Heparinase II/III-like C-terminal" evidence="2">
    <location>
        <begin position="347"/>
        <end position="590"/>
    </location>
</feature>
<dbReference type="Proteomes" id="UP000776276">
    <property type="component" value="Unassembled WGS sequence"/>
</dbReference>
<evidence type="ECO:0000256" key="1">
    <source>
        <dbReference type="SAM" id="MobiDB-lite"/>
    </source>
</evidence>
<name>A0ABS6BFP2_9SPHN</name>
<protein>
    <submittedName>
        <fullName evidence="3">Heparinase II/III family protein</fullName>
    </submittedName>
</protein>
<accession>A0ABS6BFP2</accession>
<sequence>MRWSPAPPPSAAGHRPMPPISGPCAAEMGGGQTDKDGPDTIRAGNRPREGLAARFVHSLHRASWRTPFHALRLRGHQPLKLRAIPADPVPGDAAAGQAMLSGTIRHGGEEATIAGFTFAIDGRSPAFADHMQSFAWLPDLAAAGPRSKAATPAELLLRRWLAHEGGNVGPGWRPELCGQRILHWAAHAPLLLASGDPVHRSAMLNALARMARHLDGTADKAPAGLPRVAACAGLVTAALLIPGREPRLARGMAALDRALVAACWPDGGLIGRAPVDLVALVTLLARLGAVFEAADKPVTGELVPTLARAVPALLGVTMGDGALGSWQGGCPLPAERIAAVIEASGIRTRPLRRAREWGYQRLVAGPVVVVADCAPPPAAASATGSASTLAFEMSDGPRRLIVNCGGGRPVTMLDGGLAEALRTTAAHSTVTLDDTNSTAILPDGTLGRGVGEVELDRREDEGGSSLEASHDGYVRRYGLAHRRRLALSADGKALVGADIMTPAGRGPRHAAGFAVRFHLGPGVEASATADGQGALLRLPGGGAWQFRAKGGAAVTLDASLWVNGEGRTRPTTQIVVTGEAGASGATIDWSLRRVG</sequence>
<comment type="caution">
    <text evidence="3">The sequence shown here is derived from an EMBL/GenBank/DDBJ whole genome shotgun (WGS) entry which is preliminary data.</text>
</comment>
<dbReference type="InterPro" id="IPR012480">
    <property type="entry name" value="Hepar_II_III_C"/>
</dbReference>
<feature type="compositionally biased region" description="Pro residues" evidence="1">
    <location>
        <begin position="1"/>
        <end position="21"/>
    </location>
</feature>
<evidence type="ECO:0000313" key="3">
    <source>
        <dbReference type="EMBL" id="MBU3077099.1"/>
    </source>
</evidence>
<dbReference type="Pfam" id="PF07940">
    <property type="entry name" value="Hepar_II_III_C"/>
    <property type="match status" value="1"/>
</dbReference>